<dbReference type="InterPro" id="IPR047324">
    <property type="entry name" value="LbH_gamma_CA-like"/>
</dbReference>
<dbReference type="InterPro" id="IPR050484">
    <property type="entry name" value="Transf_Hexapept/Carb_Anhydrase"/>
</dbReference>
<dbReference type="InterPro" id="IPR011004">
    <property type="entry name" value="Trimer_LpxA-like_sf"/>
</dbReference>
<protein>
    <submittedName>
        <fullName evidence="1">Ferripyochelin binding protein</fullName>
    </submittedName>
</protein>
<evidence type="ECO:0000313" key="2">
    <source>
        <dbReference type="Proteomes" id="UP000250223"/>
    </source>
</evidence>
<dbReference type="PANTHER" id="PTHR13061:SF29">
    <property type="entry name" value="GAMMA CARBONIC ANHYDRASE-LIKE 1, MITOCHONDRIAL-RELATED"/>
    <property type="match status" value="1"/>
</dbReference>
<organism evidence="1 2">
    <name type="scientific">Clostridium cochlearium</name>
    <dbReference type="NCBI Taxonomy" id="1494"/>
    <lineage>
        <taxon>Bacteria</taxon>
        <taxon>Bacillati</taxon>
        <taxon>Bacillota</taxon>
        <taxon>Clostridia</taxon>
        <taxon>Eubacteriales</taxon>
        <taxon>Clostridiaceae</taxon>
        <taxon>Clostridium</taxon>
    </lineage>
</organism>
<evidence type="ECO:0000313" key="1">
    <source>
        <dbReference type="EMBL" id="SQB35702.1"/>
    </source>
</evidence>
<dbReference type="PANTHER" id="PTHR13061">
    <property type="entry name" value="DYNACTIN SUBUNIT P25"/>
    <property type="match status" value="1"/>
</dbReference>
<sequence>MIKNFNNKVPRIHESSFIEDTACIIGDVTIEEDVSIWFNAVLRGDHNSIYIGKHSNVQDNCTLHVDDDFEINIGEGVTIGHNAILHGCEIGNNSLIGMGSIILNGAKIGENTIVGAGTLVPQGKTFPSGVLLLGSPAKVVRNLSIDEIENNKKATESYMELFKMY</sequence>
<reference evidence="1 2" key="1">
    <citation type="submission" date="2018-06" db="EMBL/GenBank/DDBJ databases">
        <authorList>
            <consortium name="Pathogen Informatics"/>
            <person name="Doyle S."/>
        </authorList>
    </citation>
    <scope>NUCLEOTIDE SEQUENCE [LARGE SCALE GENOMIC DNA]</scope>
    <source>
        <strain evidence="1 2">NCTC13028</strain>
    </source>
</reference>
<dbReference type="EMBL" id="UAWC01000025">
    <property type="protein sequence ID" value="SQB35702.1"/>
    <property type="molecule type" value="Genomic_DNA"/>
</dbReference>
<gene>
    <name evidence="1" type="primary">yrdA</name>
    <name evidence="1" type="ORF">NCTC13028_02101</name>
</gene>
<dbReference type="CDD" id="cd04645">
    <property type="entry name" value="LbH_gamma_CA_like"/>
    <property type="match status" value="1"/>
</dbReference>
<dbReference type="Gene3D" id="2.160.10.10">
    <property type="entry name" value="Hexapeptide repeat proteins"/>
    <property type="match status" value="1"/>
</dbReference>
<dbReference type="Pfam" id="PF00132">
    <property type="entry name" value="Hexapep"/>
    <property type="match status" value="1"/>
</dbReference>
<dbReference type="Proteomes" id="UP000250223">
    <property type="component" value="Unassembled WGS sequence"/>
</dbReference>
<dbReference type="AlphaFoldDB" id="A0A2X2VXL2"/>
<dbReference type="RefSeq" id="WP_111921710.1">
    <property type="nucleotide sequence ID" value="NZ_UAWC01000025.1"/>
</dbReference>
<name>A0A2X2VXL2_CLOCO</name>
<dbReference type="SUPFAM" id="SSF51161">
    <property type="entry name" value="Trimeric LpxA-like enzymes"/>
    <property type="match status" value="1"/>
</dbReference>
<accession>A0A2X2VXL2</accession>
<dbReference type="InterPro" id="IPR001451">
    <property type="entry name" value="Hexapep"/>
</dbReference>
<proteinExistence type="predicted"/>